<proteinExistence type="predicted"/>
<dbReference type="PANTHER" id="PTHR35849">
    <property type="entry name" value="BLR2341 PROTEIN"/>
    <property type="match status" value="1"/>
</dbReference>
<evidence type="ECO:0000313" key="2">
    <source>
        <dbReference type="EMBL" id="SDT92373.1"/>
    </source>
</evidence>
<dbReference type="CDD" id="cd07043">
    <property type="entry name" value="STAS_anti-anti-sigma_factors"/>
    <property type="match status" value="1"/>
</dbReference>
<organism evidence="2 3">
    <name type="scientific">Halopseudomonas salegens</name>
    <dbReference type="NCBI Taxonomy" id="1434072"/>
    <lineage>
        <taxon>Bacteria</taxon>
        <taxon>Pseudomonadati</taxon>
        <taxon>Pseudomonadota</taxon>
        <taxon>Gammaproteobacteria</taxon>
        <taxon>Pseudomonadales</taxon>
        <taxon>Pseudomonadaceae</taxon>
        <taxon>Halopseudomonas</taxon>
    </lineage>
</organism>
<dbReference type="PROSITE" id="PS50801">
    <property type="entry name" value="STAS"/>
    <property type="match status" value="1"/>
</dbReference>
<dbReference type="Proteomes" id="UP000243924">
    <property type="component" value="Chromosome I"/>
</dbReference>
<evidence type="ECO:0000313" key="3">
    <source>
        <dbReference type="Proteomes" id="UP000243924"/>
    </source>
</evidence>
<dbReference type="InterPro" id="IPR058548">
    <property type="entry name" value="MlaB-like_STAS"/>
</dbReference>
<name>A0A1H2EBG4_9GAMM</name>
<accession>A0A1H2EBG4</accession>
<dbReference type="InterPro" id="IPR002645">
    <property type="entry name" value="STAS_dom"/>
</dbReference>
<dbReference type="EMBL" id="LT629787">
    <property type="protein sequence ID" value="SDT92373.1"/>
    <property type="molecule type" value="Genomic_DNA"/>
</dbReference>
<dbReference type="Gene3D" id="3.30.750.24">
    <property type="entry name" value="STAS domain"/>
    <property type="match status" value="1"/>
</dbReference>
<dbReference type="STRING" id="1434072.SAMN05216210_0542"/>
<dbReference type="InterPro" id="IPR036513">
    <property type="entry name" value="STAS_dom_sf"/>
</dbReference>
<protein>
    <submittedName>
        <fullName evidence="2">Anti-anti-sigma factor</fullName>
    </submittedName>
</protein>
<dbReference type="SUPFAM" id="SSF52091">
    <property type="entry name" value="SpoIIaa-like"/>
    <property type="match status" value="1"/>
</dbReference>
<sequence length="110" mass="11448">MSAELVQQSDLISLRGEIDFANARSLQEQLSAAVARAGNNVRVDLSGVDHANSVGLSLLLSTARNAEANGVTLGFSGLPQQLQSMAAVCGLEDWLVENAAAEPAGQQENV</sequence>
<dbReference type="Pfam" id="PF13466">
    <property type="entry name" value="STAS_2"/>
    <property type="match status" value="1"/>
</dbReference>
<reference evidence="3" key="1">
    <citation type="submission" date="2016-10" db="EMBL/GenBank/DDBJ databases">
        <authorList>
            <person name="Varghese N."/>
            <person name="Submissions S."/>
        </authorList>
    </citation>
    <scope>NUCLEOTIDE SEQUENCE [LARGE SCALE GENOMIC DNA]</scope>
    <source>
        <strain evidence="3">CECT 8338</strain>
    </source>
</reference>
<evidence type="ECO:0000259" key="1">
    <source>
        <dbReference type="PROSITE" id="PS50801"/>
    </source>
</evidence>
<dbReference type="PANTHER" id="PTHR35849:SF1">
    <property type="entry name" value="INTERMEMBRANE PHOSPHOLIPID TRANSPORT SYSTEM BINDING PROTEIN MLAB"/>
    <property type="match status" value="1"/>
</dbReference>
<dbReference type="OrthoDB" id="7029873at2"/>
<dbReference type="InterPro" id="IPR052746">
    <property type="entry name" value="MlaB_ABC_Transporter"/>
</dbReference>
<gene>
    <name evidence="2" type="ORF">SAMN05216210_0542</name>
</gene>
<dbReference type="RefSeq" id="WP_092383891.1">
    <property type="nucleotide sequence ID" value="NZ_LT629787.1"/>
</dbReference>
<dbReference type="AlphaFoldDB" id="A0A1H2EBG4"/>
<feature type="domain" description="STAS" evidence="1">
    <location>
        <begin position="1"/>
        <end position="110"/>
    </location>
</feature>
<keyword evidence="3" id="KW-1185">Reference proteome</keyword>